<dbReference type="SUPFAM" id="SSF55031">
    <property type="entry name" value="Bacterial exopeptidase dimerisation domain"/>
    <property type="match status" value="1"/>
</dbReference>
<gene>
    <name evidence="2" type="ORF">OO014_14345</name>
</gene>
<comment type="caution">
    <text evidence="2">The sequence shown here is derived from an EMBL/GenBank/DDBJ whole genome shotgun (WGS) entry which is preliminary data.</text>
</comment>
<accession>A0ABT5GJQ9</accession>
<dbReference type="InterPro" id="IPR036264">
    <property type="entry name" value="Bact_exopeptidase_dim_dom"/>
</dbReference>
<dbReference type="NCBIfam" id="TIGR01891">
    <property type="entry name" value="amidohydrolases"/>
    <property type="match status" value="1"/>
</dbReference>
<reference evidence="2 3" key="1">
    <citation type="submission" date="2022-11" db="EMBL/GenBank/DDBJ databases">
        <title>Anaerobic phenanthrene biodegradation by a DNRA strain PheN6.</title>
        <authorList>
            <person name="Zhang Z."/>
        </authorList>
    </citation>
    <scope>NUCLEOTIDE SEQUENCE [LARGE SCALE GENOMIC DNA]</scope>
    <source>
        <strain evidence="2 3">PheN6</strain>
    </source>
</reference>
<dbReference type="Gene3D" id="3.40.630.10">
    <property type="entry name" value="Zn peptidases"/>
    <property type="match status" value="1"/>
</dbReference>
<name>A0ABT5GJQ9_9MICO</name>
<dbReference type="Proteomes" id="UP001150259">
    <property type="component" value="Unassembled WGS sequence"/>
</dbReference>
<dbReference type="PANTHER" id="PTHR11014">
    <property type="entry name" value="PEPTIDASE M20 FAMILY MEMBER"/>
    <property type="match status" value="1"/>
</dbReference>
<dbReference type="InterPro" id="IPR011650">
    <property type="entry name" value="Peptidase_M20_dimer"/>
</dbReference>
<dbReference type="EMBL" id="JAPFQL010000067">
    <property type="protein sequence ID" value="MDC5698436.1"/>
    <property type="molecule type" value="Genomic_DNA"/>
</dbReference>
<dbReference type="Pfam" id="PF01546">
    <property type="entry name" value="Peptidase_M20"/>
    <property type="match status" value="1"/>
</dbReference>
<evidence type="ECO:0000259" key="1">
    <source>
        <dbReference type="Pfam" id="PF07687"/>
    </source>
</evidence>
<dbReference type="SUPFAM" id="SSF53187">
    <property type="entry name" value="Zn-dependent exopeptidases"/>
    <property type="match status" value="1"/>
</dbReference>
<feature type="domain" description="Peptidase M20 dimerisation" evidence="1">
    <location>
        <begin position="194"/>
        <end position="286"/>
    </location>
</feature>
<dbReference type="PIRSF" id="PIRSF005962">
    <property type="entry name" value="Pept_M20D_amidohydro"/>
    <property type="match status" value="1"/>
</dbReference>
<dbReference type="InterPro" id="IPR002933">
    <property type="entry name" value="Peptidase_M20"/>
</dbReference>
<proteinExistence type="predicted"/>
<dbReference type="RefSeq" id="WP_272463015.1">
    <property type="nucleotide sequence ID" value="NZ_JAPFQL010000067.1"/>
</dbReference>
<sequence length="408" mass="42466">MSPLFDEISRVVTETEAELIDFRRDLHRHPELGRAEVRTTRLVAERLQAAGIAVRTLQGTGLVADLGAPEPTIRIGLRADLDALPIREQTELEFASCTDGVSHACGHDVHTTALLGAALALKAVEGRLRDHGVGARLVFQPAEELMPGGAEDVVAQDGIVGVDRIFALHCDPSLDVGHVGLRVGPITAAADQIEVSLTGRGGHTSRPHLTQDLTYALAKVVTDVPAALSRRLDPRAAASLVWGAIHTGGAHNVIPATGKATGTLRMLDVETWDGVEKLLDEVVHAVVAPYAVAADVTITKGVPPVVNDASCIDAFTAAVVGAGATVAATPQSLGGEDFAWYLTHVPGAMARLGTRRPDGPTYDLHRGDLVIDEGAIAVGAATLAGCVLSSAAHHLLSRPVAGQGATPQ</sequence>
<dbReference type="PANTHER" id="PTHR11014:SF63">
    <property type="entry name" value="METALLOPEPTIDASE, PUTATIVE (AFU_ORTHOLOGUE AFUA_6G09600)-RELATED"/>
    <property type="match status" value="1"/>
</dbReference>
<dbReference type="Gene3D" id="3.30.70.360">
    <property type="match status" value="1"/>
</dbReference>
<dbReference type="InterPro" id="IPR017439">
    <property type="entry name" value="Amidohydrolase"/>
</dbReference>
<evidence type="ECO:0000313" key="3">
    <source>
        <dbReference type="Proteomes" id="UP001150259"/>
    </source>
</evidence>
<organism evidence="2 3">
    <name type="scientific">Intrasporangium calvum</name>
    <dbReference type="NCBI Taxonomy" id="53358"/>
    <lineage>
        <taxon>Bacteria</taxon>
        <taxon>Bacillati</taxon>
        <taxon>Actinomycetota</taxon>
        <taxon>Actinomycetes</taxon>
        <taxon>Micrococcales</taxon>
        <taxon>Intrasporangiaceae</taxon>
        <taxon>Intrasporangium</taxon>
    </lineage>
</organism>
<dbReference type="Pfam" id="PF07687">
    <property type="entry name" value="M20_dimer"/>
    <property type="match status" value="1"/>
</dbReference>
<protein>
    <submittedName>
        <fullName evidence="2">Amidohydrolase</fullName>
    </submittedName>
</protein>
<keyword evidence="3" id="KW-1185">Reference proteome</keyword>
<evidence type="ECO:0000313" key="2">
    <source>
        <dbReference type="EMBL" id="MDC5698436.1"/>
    </source>
</evidence>